<keyword evidence="3" id="KW-1185">Reference proteome</keyword>
<dbReference type="InterPro" id="IPR052895">
    <property type="entry name" value="HetReg/Transcr_Mod"/>
</dbReference>
<dbReference type="InterPro" id="IPR010730">
    <property type="entry name" value="HET"/>
</dbReference>
<name>A0A9P4HJM6_9PLEO</name>
<dbReference type="EMBL" id="ML978162">
    <property type="protein sequence ID" value="KAF2034206.1"/>
    <property type="molecule type" value="Genomic_DNA"/>
</dbReference>
<sequence>YQYTLLNQSKREIRLLILEDLPNSEAPASLRCRVLTSKDRFPTPFYTLSYVWGDPKPVYNIKIDGEATMISQSLGYALLSIKNNTHYRVLWAGALCINQSDNVEKSWQVQQMTYIYARAKAVISWLGSPSEDSHLGLDALQDLTHHLKHTHWKRNWSKDNIKMSSKLLEVALALSCDPARWTAIVALTARPYWSRIWIFQEMASSRENFFLCGNVHTEDLKYPLYFLMLWENRSRGRDLPNIQ</sequence>
<organism evidence="2 3">
    <name type="scientific">Setomelanomma holmii</name>
    <dbReference type="NCBI Taxonomy" id="210430"/>
    <lineage>
        <taxon>Eukaryota</taxon>
        <taxon>Fungi</taxon>
        <taxon>Dikarya</taxon>
        <taxon>Ascomycota</taxon>
        <taxon>Pezizomycotina</taxon>
        <taxon>Dothideomycetes</taxon>
        <taxon>Pleosporomycetidae</taxon>
        <taxon>Pleosporales</taxon>
        <taxon>Pleosporineae</taxon>
        <taxon>Phaeosphaeriaceae</taxon>
        <taxon>Setomelanomma</taxon>
    </lineage>
</organism>
<dbReference type="Proteomes" id="UP000799777">
    <property type="component" value="Unassembled WGS sequence"/>
</dbReference>
<evidence type="ECO:0000259" key="1">
    <source>
        <dbReference type="Pfam" id="PF06985"/>
    </source>
</evidence>
<comment type="caution">
    <text evidence="2">The sequence shown here is derived from an EMBL/GenBank/DDBJ whole genome shotgun (WGS) entry which is preliminary data.</text>
</comment>
<protein>
    <submittedName>
        <fullName evidence="2">HET-domain-containing protein</fullName>
    </submittedName>
</protein>
<feature type="domain" description="Heterokaryon incompatibility" evidence="1">
    <location>
        <begin position="45"/>
        <end position="201"/>
    </location>
</feature>
<dbReference type="Pfam" id="PF06985">
    <property type="entry name" value="HET"/>
    <property type="match status" value="1"/>
</dbReference>
<proteinExistence type="predicted"/>
<dbReference type="AlphaFoldDB" id="A0A9P4HJM6"/>
<dbReference type="PANTHER" id="PTHR24148">
    <property type="entry name" value="ANKYRIN REPEAT DOMAIN-CONTAINING PROTEIN 39 HOMOLOG-RELATED"/>
    <property type="match status" value="1"/>
</dbReference>
<feature type="non-terminal residue" evidence="2">
    <location>
        <position position="1"/>
    </location>
</feature>
<dbReference type="OrthoDB" id="194358at2759"/>
<evidence type="ECO:0000313" key="3">
    <source>
        <dbReference type="Proteomes" id="UP000799777"/>
    </source>
</evidence>
<evidence type="ECO:0000313" key="2">
    <source>
        <dbReference type="EMBL" id="KAF2034206.1"/>
    </source>
</evidence>
<accession>A0A9P4HJM6</accession>
<reference evidence="2" key="1">
    <citation type="journal article" date="2020" name="Stud. Mycol.">
        <title>101 Dothideomycetes genomes: a test case for predicting lifestyles and emergence of pathogens.</title>
        <authorList>
            <person name="Haridas S."/>
            <person name="Albert R."/>
            <person name="Binder M."/>
            <person name="Bloem J."/>
            <person name="Labutti K."/>
            <person name="Salamov A."/>
            <person name="Andreopoulos B."/>
            <person name="Baker S."/>
            <person name="Barry K."/>
            <person name="Bills G."/>
            <person name="Bluhm B."/>
            <person name="Cannon C."/>
            <person name="Castanera R."/>
            <person name="Culley D."/>
            <person name="Daum C."/>
            <person name="Ezra D."/>
            <person name="Gonzalez J."/>
            <person name="Henrissat B."/>
            <person name="Kuo A."/>
            <person name="Liang C."/>
            <person name="Lipzen A."/>
            <person name="Lutzoni F."/>
            <person name="Magnuson J."/>
            <person name="Mondo S."/>
            <person name="Nolan M."/>
            <person name="Ohm R."/>
            <person name="Pangilinan J."/>
            <person name="Park H.-J."/>
            <person name="Ramirez L."/>
            <person name="Alfaro M."/>
            <person name="Sun H."/>
            <person name="Tritt A."/>
            <person name="Yoshinaga Y."/>
            <person name="Zwiers L.-H."/>
            <person name="Turgeon B."/>
            <person name="Goodwin S."/>
            <person name="Spatafora J."/>
            <person name="Crous P."/>
            <person name="Grigoriev I."/>
        </authorList>
    </citation>
    <scope>NUCLEOTIDE SEQUENCE</scope>
    <source>
        <strain evidence="2">CBS 110217</strain>
    </source>
</reference>
<dbReference type="PANTHER" id="PTHR24148:SF73">
    <property type="entry name" value="HET DOMAIN PROTEIN (AFU_ORTHOLOGUE AFUA_8G01020)"/>
    <property type="match status" value="1"/>
</dbReference>
<gene>
    <name evidence="2" type="ORF">EK21DRAFT_56876</name>
</gene>